<dbReference type="InterPro" id="IPR016166">
    <property type="entry name" value="FAD-bd_PCMH"/>
</dbReference>
<evidence type="ECO:0000256" key="1">
    <source>
        <dbReference type="ARBA" id="ARBA00022630"/>
    </source>
</evidence>
<keyword evidence="2" id="KW-0274">FAD</keyword>
<feature type="domain" description="FAD-binding PCMH-type" evidence="3">
    <location>
        <begin position="1"/>
        <end position="178"/>
    </location>
</feature>
<gene>
    <name evidence="4" type="ORF">METZ01_LOCUS240870</name>
</gene>
<dbReference type="PROSITE" id="PS51387">
    <property type="entry name" value="FAD_PCMH"/>
    <property type="match status" value="1"/>
</dbReference>
<dbReference type="Gene3D" id="3.30.465.10">
    <property type="match status" value="1"/>
</dbReference>
<feature type="non-terminal residue" evidence="4">
    <location>
        <position position="345"/>
    </location>
</feature>
<dbReference type="GO" id="GO:0071949">
    <property type="term" value="F:FAD binding"/>
    <property type="evidence" value="ECO:0007669"/>
    <property type="project" value="InterPro"/>
</dbReference>
<accession>A0A382HL35</accession>
<keyword evidence="1" id="KW-0285">Flavoprotein</keyword>
<evidence type="ECO:0000256" key="2">
    <source>
        <dbReference type="ARBA" id="ARBA00022827"/>
    </source>
</evidence>
<dbReference type="Pfam" id="PF01565">
    <property type="entry name" value="FAD_binding_4"/>
    <property type="match status" value="1"/>
</dbReference>
<dbReference type="PANTHER" id="PTHR11748:SF103">
    <property type="entry name" value="GLYCOLATE OXIDASE SUBUNIT GLCE"/>
    <property type="match status" value="1"/>
</dbReference>
<name>A0A382HL35_9ZZZZ</name>
<dbReference type="SUPFAM" id="SSF55103">
    <property type="entry name" value="FAD-linked oxidases, C-terminal domain"/>
    <property type="match status" value="1"/>
</dbReference>
<dbReference type="InterPro" id="IPR036318">
    <property type="entry name" value="FAD-bd_PCMH-like_sf"/>
</dbReference>
<dbReference type="InterPro" id="IPR006094">
    <property type="entry name" value="Oxid_FAD_bind_N"/>
</dbReference>
<sequence length="345" mass="36439">MKPVNAKQVAEIITWAGAEKKTLELVGSGSKADLGRPIATDFRLHLSALKGVDLYEPEELVLRSGAATSLGQIQAMLAQQRQQLAFEPPDFSELYGHVKDQTIGGVLAGNLAGPRRIKAGAARDHFLGLEAVSGRGGMFKSGGRVVKNVTGYDLCKLMAGSFGTLAALTEVTVKVLPAPEKIRTVLLFGQTDSQSIPAMSRAAGSPHEVSALAHLPDVIASRSTVSYIRNAGASVTAVRVEGPGPSVEHRADSLRQLWGVYGEVEELHGHNSNIFWREVANVASLLPNPDAVIWKISVTPSKGADVMAAARAGGGEGYYDWAGGLLWLAMEHDKDGGAAVVRGAF</sequence>
<dbReference type="PANTHER" id="PTHR11748">
    <property type="entry name" value="D-LACTATE DEHYDROGENASE"/>
    <property type="match status" value="1"/>
</dbReference>
<evidence type="ECO:0000313" key="4">
    <source>
        <dbReference type="EMBL" id="SVB88016.1"/>
    </source>
</evidence>
<dbReference type="InterPro" id="IPR016164">
    <property type="entry name" value="FAD-linked_Oxase-like_C"/>
</dbReference>
<reference evidence="4" key="1">
    <citation type="submission" date="2018-05" db="EMBL/GenBank/DDBJ databases">
        <authorList>
            <person name="Lanie J.A."/>
            <person name="Ng W.-L."/>
            <person name="Kazmierczak K.M."/>
            <person name="Andrzejewski T.M."/>
            <person name="Davidsen T.M."/>
            <person name="Wayne K.J."/>
            <person name="Tettelin H."/>
            <person name="Glass J.I."/>
            <person name="Rusch D."/>
            <person name="Podicherti R."/>
            <person name="Tsui H.-C.T."/>
            <person name="Winkler M.E."/>
        </authorList>
    </citation>
    <scope>NUCLEOTIDE SEQUENCE</scope>
</reference>
<dbReference type="AlphaFoldDB" id="A0A382HL35"/>
<dbReference type="InterPro" id="IPR016169">
    <property type="entry name" value="FAD-bd_PCMH_sub2"/>
</dbReference>
<dbReference type="EMBL" id="UINC01061924">
    <property type="protein sequence ID" value="SVB88016.1"/>
    <property type="molecule type" value="Genomic_DNA"/>
</dbReference>
<proteinExistence type="predicted"/>
<evidence type="ECO:0000259" key="3">
    <source>
        <dbReference type="PROSITE" id="PS51387"/>
    </source>
</evidence>
<organism evidence="4">
    <name type="scientific">marine metagenome</name>
    <dbReference type="NCBI Taxonomy" id="408172"/>
    <lineage>
        <taxon>unclassified sequences</taxon>
        <taxon>metagenomes</taxon>
        <taxon>ecological metagenomes</taxon>
    </lineage>
</organism>
<dbReference type="SUPFAM" id="SSF56176">
    <property type="entry name" value="FAD-binding/transporter-associated domain-like"/>
    <property type="match status" value="1"/>
</dbReference>
<dbReference type="GO" id="GO:0003824">
    <property type="term" value="F:catalytic activity"/>
    <property type="evidence" value="ECO:0007669"/>
    <property type="project" value="InterPro"/>
</dbReference>
<protein>
    <recommendedName>
        <fullName evidence="3">FAD-binding PCMH-type domain-containing protein</fullName>
    </recommendedName>
</protein>